<dbReference type="PANTHER" id="PTHR30627">
    <property type="entry name" value="PEPTIDOGLYCAN D,D-TRANSPEPTIDASE"/>
    <property type="match status" value="1"/>
</dbReference>
<evidence type="ECO:0000259" key="3">
    <source>
        <dbReference type="Pfam" id="PF00905"/>
    </source>
</evidence>
<dbReference type="Gene3D" id="3.30.450.330">
    <property type="match status" value="1"/>
</dbReference>
<evidence type="ECO:0000256" key="2">
    <source>
        <dbReference type="ARBA" id="ARBA00023136"/>
    </source>
</evidence>
<accession>A0ABW2TU97</accession>
<sequence length="126" mass="13568">MSPETAKTTTDMFRAVAQDGRGQNDGTAPKAAVTGYQISGKTGTAQQFDKSIGRYSQSNYWITFAGIMPADDPRFVVGMVYDKPKYGTPDGVSAAPFFHDVASFLAQRYNIPLSKEASPVVPLVVP</sequence>
<reference evidence="5" key="1">
    <citation type="journal article" date="2019" name="Int. J. Syst. Evol. Microbiol.">
        <title>The Global Catalogue of Microorganisms (GCM) 10K type strain sequencing project: providing services to taxonomists for standard genome sequencing and annotation.</title>
        <authorList>
            <consortium name="The Broad Institute Genomics Platform"/>
            <consortium name="The Broad Institute Genome Sequencing Center for Infectious Disease"/>
            <person name="Wu L."/>
            <person name="Ma J."/>
        </authorList>
    </citation>
    <scope>NUCLEOTIDE SEQUENCE [LARGE SCALE GENOMIC DNA]</scope>
    <source>
        <strain evidence="5">JCM 17695</strain>
    </source>
</reference>
<dbReference type="SUPFAM" id="SSF56601">
    <property type="entry name" value="beta-lactamase/transpeptidase-like"/>
    <property type="match status" value="1"/>
</dbReference>
<gene>
    <name evidence="4" type="ORF">ACFQV2_28320</name>
</gene>
<proteinExistence type="predicted"/>
<evidence type="ECO:0000256" key="1">
    <source>
        <dbReference type="ARBA" id="ARBA00004370"/>
    </source>
</evidence>
<name>A0ABW2TU97_9PSEU</name>
<feature type="domain" description="Penicillin-binding protein transpeptidase" evidence="3">
    <location>
        <begin position="1"/>
        <end position="101"/>
    </location>
</feature>
<comment type="caution">
    <text evidence="4">The sequence shown here is derived from an EMBL/GenBank/DDBJ whole genome shotgun (WGS) entry which is preliminary data.</text>
</comment>
<evidence type="ECO:0000313" key="5">
    <source>
        <dbReference type="Proteomes" id="UP001596512"/>
    </source>
</evidence>
<protein>
    <submittedName>
        <fullName evidence="4">Penicillin-binding transpeptidase domain-containing protein</fullName>
    </submittedName>
</protein>
<dbReference type="Gene3D" id="3.40.710.10">
    <property type="entry name" value="DD-peptidase/beta-lactamase superfamily"/>
    <property type="match status" value="1"/>
</dbReference>
<dbReference type="Proteomes" id="UP001596512">
    <property type="component" value="Unassembled WGS sequence"/>
</dbReference>
<dbReference type="InterPro" id="IPR050515">
    <property type="entry name" value="Beta-lactam/transpept"/>
</dbReference>
<dbReference type="EMBL" id="JBHTEY010000004">
    <property type="protein sequence ID" value="MFC7616778.1"/>
    <property type="molecule type" value="Genomic_DNA"/>
</dbReference>
<dbReference type="Pfam" id="PF00905">
    <property type="entry name" value="Transpeptidase"/>
    <property type="match status" value="1"/>
</dbReference>
<organism evidence="4 5">
    <name type="scientific">Actinokineospora soli</name>
    <dbReference type="NCBI Taxonomy" id="1048753"/>
    <lineage>
        <taxon>Bacteria</taxon>
        <taxon>Bacillati</taxon>
        <taxon>Actinomycetota</taxon>
        <taxon>Actinomycetes</taxon>
        <taxon>Pseudonocardiales</taxon>
        <taxon>Pseudonocardiaceae</taxon>
        <taxon>Actinokineospora</taxon>
    </lineage>
</organism>
<comment type="subcellular location">
    <subcellularLocation>
        <location evidence="1">Membrane</location>
    </subcellularLocation>
</comment>
<keyword evidence="5" id="KW-1185">Reference proteome</keyword>
<evidence type="ECO:0000313" key="4">
    <source>
        <dbReference type="EMBL" id="MFC7616778.1"/>
    </source>
</evidence>
<dbReference type="PANTHER" id="PTHR30627:SF1">
    <property type="entry name" value="PEPTIDOGLYCAN D,D-TRANSPEPTIDASE FTSI"/>
    <property type="match status" value="1"/>
</dbReference>
<dbReference type="InterPro" id="IPR001460">
    <property type="entry name" value="PCN-bd_Tpept"/>
</dbReference>
<keyword evidence="2" id="KW-0472">Membrane</keyword>
<dbReference type="InterPro" id="IPR012338">
    <property type="entry name" value="Beta-lactam/transpept-like"/>
</dbReference>